<proteinExistence type="predicted"/>
<dbReference type="EMBL" id="GGEC01075854">
    <property type="protein sequence ID" value="MBX56338.1"/>
    <property type="molecule type" value="Transcribed_RNA"/>
</dbReference>
<evidence type="ECO:0000313" key="1">
    <source>
        <dbReference type="EMBL" id="MBX56338.1"/>
    </source>
</evidence>
<sequence length="30" mass="3712">MKWKSIVRKRRKKTLNLRQICPTMHEITNT</sequence>
<dbReference type="AlphaFoldDB" id="A0A2P2PNP2"/>
<accession>A0A2P2PNP2</accession>
<protein>
    <submittedName>
        <fullName evidence="1">Uncharacterized protein</fullName>
    </submittedName>
</protein>
<organism evidence="1">
    <name type="scientific">Rhizophora mucronata</name>
    <name type="common">Asiatic mangrove</name>
    <dbReference type="NCBI Taxonomy" id="61149"/>
    <lineage>
        <taxon>Eukaryota</taxon>
        <taxon>Viridiplantae</taxon>
        <taxon>Streptophyta</taxon>
        <taxon>Embryophyta</taxon>
        <taxon>Tracheophyta</taxon>
        <taxon>Spermatophyta</taxon>
        <taxon>Magnoliopsida</taxon>
        <taxon>eudicotyledons</taxon>
        <taxon>Gunneridae</taxon>
        <taxon>Pentapetalae</taxon>
        <taxon>rosids</taxon>
        <taxon>fabids</taxon>
        <taxon>Malpighiales</taxon>
        <taxon>Rhizophoraceae</taxon>
        <taxon>Rhizophora</taxon>
    </lineage>
</organism>
<name>A0A2P2PNP2_RHIMU</name>
<reference evidence="1" key="1">
    <citation type="submission" date="2018-02" db="EMBL/GenBank/DDBJ databases">
        <title>Rhizophora mucronata_Transcriptome.</title>
        <authorList>
            <person name="Meera S.P."/>
            <person name="Sreeshan A."/>
            <person name="Augustine A."/>
        </authorList>
    </citation>
    <scope>NUCLEOTIDE SEQUENCE</scope>
    <source>
        <tissue evidence="1">Leaf</tissue>
    </source>
</reference>